<gene>
    <name evidence="7" type="ORF">PHYEVI_LOCUS1067</name>
</gene>
<accession>A0A9N9TGC3</accession>
<dbReference type="PANTHER" id="PTHR11610:SF173">
    <property type="entry name" value="LIPASE DOMAIN-CONTAINING PROTEIN-RELATED"/>
    <property type="match status" value="1"/>
</dbReference>
<evidence type="ECO:0000313" key="8">
    <source>
        <dbReference type="Proteomes" id="UP001153712"/>
    </source>
</evidence>
<comment type="similarity">
    <text evidence="2 4">Belongs to the AB hydrolase superfamily. Lipase family.</text>
</comment>
<name>A0A9N9TGC3_PHYSR</name>
<evidence type="ECO:0000256" key="2">
    <source>
        <dbReference type="ARBA" id="ARBA00010701"/>
    </source>
</evidence>
<dbReference type="Proteomes" id="UP001153712">
    <property type="component" value="Chromosome 1"/>
</dbReference>
<sequence>MYRILTPTILLITSLTTNISCNVLRDVEQEIREDIFDIYRGVAIKTKEITGNNVTKDQMKLRMFRNRPEPTKLVLNDTDLHLLRNTKGRLVFITHGWTDSSDSDWMLNLKEAFLTKYPDDVVILVDWREPAGKLYYISSINVYDIGNFLAETIEKLLDEHDIKPSQLLLIGHSLGGQTMGFVGKRLQKSGRKLPRIVALDPAGPLFDIRPADKRLNPSDADVVEVIHSDAGTFGFKDSCGTIDFYPNGGNMQPGCYRVDISSLPGVKEPVLCDHRRSYHYFIEAVPHPKDYLVAVECSEWNVLRKTCDLNNTVALGDLTTTKTGEFYFNTNRNFPFNINHLGQPRGFIDAVESVGRGVKNEADEVSKKIKNGVSKLSSGVKNLFH</sequence>
<dbReference type="GO" id="GO:0016298">
    <property type="term" value="F:lipase activity"/>
    <property type="evidence" value="ECO:0007669"/>
    <property type="project" value="InterPro"/>
</dbReference>
<dbReference type="SUPFAM" id="SSF53474">
    <property type="entry name" value="alpha/beta-Hydrolases"/>
    <property type="match status" value="1"/>
</dbReference>
<evidence type="ECO:0000256" key="4">
    <source>
        <dbReference type="RuleBase" id="RU004262"/>
    </source>
</evidence>
<evidence type="ECO:0000313" key="7">
    <source>
        <dbReference type="EMBL" id="CAG9854607.1"/>
    </source>
</evidence>
<dbReference type="InterPro" id="IPR029058">
    <property type="entry name" value="AB_hydrolase_fold"/>
</dbReference>
<feature type="domain" description="Lipase" evidence="6">
    <location>
        <begin position="84"/>
        <end position="306"/>
    </location>
</feature>
<dbReference type="InterPro" id="IPR033906">
    <property type="entry name" value="Lipase_N"/>
</dbReference>
<evidence type="ECO:0000256" key="1">
    <source>
        <dbReference type="ARBA" id="ARBA00004613"/>
    </source>
</evidence>
<protein>
    <recommendedName>
        <fullName evidence="6">Lipase domain-containing protein</fullName>
    </recommendedName>
</protein>
<dbReference type="PANTHER" id="PTHR11610">
    <property type="entry name" value="LIPASE"/>
    <property type="match status" value="1"/>
</dbReference>
<evidence type="ECO:0000256" key="3">
    <source>
        <dbReference type="ARBA" id="ARBA00022525"/>
    </source>
</evidence>
<comment type="subcellular location">
    <subcellularLocation>
        <location evidence="1">Secreted</location>
    </subcellularLocation>
</comment>
<dbReference type="InterPro" id="IPR000734">
    <property type="entry name" value="TAG_lipase"/>
</dbReference>
<keyword evidence="5" id="KW-0732">Signal</keyword>
<dbReference type="CDD" id="cd00707">
    <property type="entry name" value="Pancreat_lipase_like"/>
    <property type="match status" value="1"/>
</dbReference>
<dbReference type="EMBL" id="OU900094">
    <property type="protein sequence ID" value="CAG9854607.1"/>
    <property type="molecule type" value="Genomic_DNA"/>
</dbReference>
<keyword evidence="8" id="KW-1185">Reference proteome</keyword>
<dbReference type="Gene3D" id="3.40.50.1820">
    <property type="entry name" value="alpha/beta hydrolase"/>
    <property type="match status" value="1"/>
</dbReference>
<dbReference type="GO" id="GO:0016042">
    <property type="term" value="P:lipid catabolic process"/>
    <property type="evidence" value="ECO:0007669"/>
    <property type="project" value="TreeGrafter"/>
</dbReference>
<dbReference type="PRINTS" id="PR00821">
    <property type="entry name" value="TAGLIPASE"/>
</dbReference>
<dbReference type="AlphaFoldDB" id="A0A9N9TGC3"/>
<proteinExistence type="inferred from homology"/>
<dbReference type="GO" id="GO:0005615">
    <property type="term" value="C:extracellular space"/>
    <property type="evidence" value="ECO:0007669"/>
    <property type="project" value="TreeGrafter"/>
</dbReference>
<dbReference type="GO" id="GO:0017171">
    <property type="term" value="F:serine hydrolase activity"/>
    <property type="evidence" value="ECO:0007669"/>
    <property type="project" value="TreeGrafter"/>
</dbReference>
<organism evidence="7 8">
    <name type="scientific">Phyllotreta striolata</name>
    <name type="common">Striped flea beetle</name>
    <name type="synonym">Crioceris striolata</name>
    <dbReference type="NCBI Taxonomy" id="444603"/>
    <lineage>
        <taxon>Eukaryota</taxon>
        <taxon>Metazoa</taxon>
        <taxon>Ecdysozoa</taxon>
        <taxon>Arthropoda</taxon>
        <taxon>Hexapoda</taxon>
        <taxon>Insecta</taxon>
        <taxon>Pterygota</taxon>
        <taxon>Neoptera</taxon>
        <taxon>Endopterygota</taxon>
        <taxon>Coleoptera</taxon>
        <taxon>Polyphaga</taxon>
        <taxon>Cucujiformia</taxon>
        <taxon>Chrysomeloidea</taxon>
        <taxon>Chrysomelidae</taxon>
        <taxon>Galerucinae</taxon>
        <taxon>Alticini</taxon>
        <taxon>Phyllotreta</taxon>
    </lineage>
</organism>
<evidence type="ECO:0000256" key="5">
    <source>
        <dbReference type="SAM" id="SignalP"/>
    </source>
</evidence>
<keyword evidence="3" id="KW-0964">Secreted</keyword>
<dbReference type="OrthoDB" id="6755582at2759"/>
<feature type="signal peptide" evidence="5">
    <location>
        <begin position="1"/>
        <end position="21"/>
    </location>
</feature>
<dbReference type="Pfam" id="PF00151">
    <property type="entry name" value="Lipase"/>
    <property type="match status" value="1"/>
</dbReference>
<dbReference type="InterPro" id="IPR013818">
    <property type="entry name" value="Lipase"/>
</dbReference>
<reference evidence="7" key="1">
    <citation type="submission" date="2022-01" db="EMBL/GenBank/DDBJ databases">
        <authorList>
            <person name="King R."/>
        </authorList>
    </citation>
    <scope>NUCLEOTIDE SEQUENCE</scope>
</reference>
<feature type="chain" id="PRO_5040127714" description="Lipase domain-containing protein" evidence="5">
    <location>
        <begin position="22"/>
        <end position="385"/>
    </location>
</feature>
<evidence type="ECO:0000259" key="6">
    <source>
        <dbReference type="Pfam" id="PF00151"/>
    </source>
</evidence>